<dbReference type="Gene3D" id="3.40.50.11380">
    <property type="match status" value="1"/>
</dbReference>
<dbReference type="Gene3D" id="1.25.40.10">
    <property type="entry name" value="Tetratricopeptide repeat domain"/>
    <property type="match status" value="1"/>
</dbReference>
<comment type="caution">
    <text evidence="1">The sequence shown here is derived from an EMBL/GenBank/DDBJ whole genome shotgun (WGS) entry which is preliminary data.</text>
</comment>
<protein>
    <submittedName>
        <fullName evidence="1">Tetratricopeptide (TPR) repeat protein</fullName>
    </submittedName>
</protein>
<dbReference type="AlphaFoldDB" id="A0A7W9ZFU6"/>
<dbReference type="RefSeq" id="WP_184261423.1">
    <property type="nucleotide sequence ID" value="NZ_JACIIX010000002.1"/>
</dbReference>
<accession>A0A7W9ZFU6</accession>
<dbReference type="SUPFAM" id="SSF48452">
    <property type="entry name" value="TPR-like"/>
    <property type="match status" value="2"/>
</dbReference>
<sequence>MWDVKMANSFSSIDHLRKFFDKDGVNFGELEDAVAAEIDALPEDAPKEQLEACYLLIALACLQRGALDLAWEYASAAHDINPDRSETCQILSVCGSRVGHFENAAYFLKLLNASVPSDEAWITEFVVPHLPDVAAEFVKIDEAPFEKKGEQLLQSGMLEDAERCFRIHLSFFPQALGALIGVVRCLIAANEVDAALNMLRAARVIHPDNMQIVDLMAALLHQSGDFRSANALFRSTLHDSADVGRHAFALNHMLEDPTVPAQEIKERQHRLAKLVRQGIKGAPLMPAMPTMSNETLTLAYFLDPLRSAAEQTVLADILRHHTAPACRVVGIGIGPLSAFHNEVYKSAVQSWVDVSGLSDRTLARVIGTETPDALIVTGDLRYPQALSLLCNRIAPCQGLISRLPDPLDLPYLDLFFPETVGSALSLPLLQAQDPAPSGVPDGADVLIGLAGDFRDFDPEILASLAVALTSLPKVTLLVQNRGYDLEAVRASLLNRFGTFGLAHRVDAVDVASGLELCQNSTLLVLPNGSPSSQWVVDALAAGIPCLTVSPSARHLQGPAATLRALGLQSCVAETISDLPAMVRDWVDAQDERAAFRQNSAGLLAGSDLFDLAGHASRIEGAVRAHLSTLS</sequence>
<keyword evidence="2" id="KW-1185">Reference proteome</keyword>
<dbReference type="EMBL" id="JACIIX010000002">
    <property type="protein sequence ID" value="MBB6209259.1"/>
    <property type="molecule type" value="Genomic_DNA"/>
</dbReference>
<dbReference type="InterPro" id="IPR011990">
    <property type="entry name" value="TPR-like_helical_dom_sf"/>
</dbReference>
<evidence type="ECO:0000313" key="1">
    <source>
        <dbReference type="EMBL" id="MBB6209259.1"/>
    </source>
</evidence>
<reference evidence="1 2" key="1">
    <citation type="submission" date="2020-08" db="EMBL/GenBank/DDBJ databases">
        <title>Genomic Encyclopedia of Type Strains, Phase IV (KMG-IV): sequencing the most valuable type-strain genomes for metagenomic binning, comparative biology and taxonomic classification.</title>
        <authorList>
            <person name="Goeker M."/>
        </authorList>
    </citation>
    <scope>NUCLEOTIDE SEQUENCE [LARGE SCALE GENOMIC DNA]</scope>
    <source>
        <strain evidence="1 2">DSM 11590</strain>
    </source>
</reference>
<dbReference type="Gene3D" id="3.40.50.2000">
    <property type="entry name" value="Glycogen Phosphorylase B"/>
    <property type="match status" value="1"/>
</dbReference>
<proteinExistence type="predicted"/>
<name>A0A7W9ZFU6_NOVIT</name>
<gene>
    <name evidence="1" type="ORF">FHS48_000661</name>
</gene>
<organism evidence="1 2">
    <name type="scientific">Novispirillum itersonii</name>
    <name type="common">Aquaspirillum itersonii</name>
    <dbReference type="NCBI Taxonomy" id="189"/>
    <lineage>
        <taxon>Bacteria</taxon>
        <taxon>Pseudomonadati</taxon>
        <taxon>Pseudomonadota</taxon>
        <taxon>Alphaproteobacteria</taxon>
        <taxon>Rhodospirillales</taxon>
        <taxon>Novispirillaceae</taxon>
        <taxon>Novispirillum</taxon>
    </lineage>
</organism>
<dbReference type="Proteomes" id="UP000544872">
    <property type="component" value="Unassembled WGS sequence"/>
</dbReference>
<dbReference type="SUPFAM" id="SSF53756">
    <property type="entry name" value="UDP-Glycosyltransferase/glycogen phosphorylase"/>
    <property type="match status" value="1"/>
</dbReference>
<evidence type="ECO:0000313" key="2">
    <source>
        <dbReference type="Proteomes" id="UP000544872"/>
    </source>
</evidence>